<keyword evidence="10" id="KW-1185">Reference proteome</keyword>
<feature type="transmembrane region" description="Helical" evidence="8">
    <location>
        <begin position="214"/>
        <end position="234"/>
    </location>
</feature>
<evidence type="ECO:0000256" key="3">
    <source>
        <dbReference type="ARBA" id="ARBA00022448"/>
    </source>
</evidence>
<evidence type="ECO:0000256" key="4">
    <source>
        <dbReference type="ARBA" id="ARBA00022475"/>
    </source>
</evidence>
<dbReference type="AlphaFoldDB" id="A0A7V7RJD0"/>
<evidence type="ECO:0000256" key="2">
    <source>
        <dbReference type="ARBA" id="ARBA00010735"/>
    </source>
</evidence>
<keyword evidence="3" id="KW-0813">Transport</keyword>
<name>A0A7V7RJD0_9BACI</name>
<dbReference type="OrthoDB" id="3177005at2"/>
<keyword evidence="6 8" id="KW-1133">Transmembrane helix</keyword>
<evidence type="ECO:0000256" key="8">
    <source>
        <dbReference type="SAM" id="Phobius"/>
    </source>
</evidence>
<proteinExistence type="inferred from homology"/>
<accession>A0A7V7RJD0</accession>
<feature type="transmembrane region" description="Helical" evidence="8">
    <location>
        <begin position="20"/>
        <end position="40"/>
    </location>
</feature>
<dbReference type="PANTHER" id="PTHR34979:SF1">
    <property type="entry name" value="INNER MEMBRANE PROTEIN YGAZ"/>
    <property type="match status" value="1"/>
</dbReference>
<keyword evidence="7 8" id="KW-0472">Membrane</keyword>
<evidence type="ECO:0000313" key="9">
    <source>
        <dbReference type="EMBL" id="KAB2330937.1"/>
    </source>
</evidence>
<keyword evidence="5 8" id="KW-0812">Transmembrane</keyword>
<dbReference type="GO" id="GO:1903785">
    <property type="term" value="P:L-valine transmembrane transport"/>
    <property type="evidence" value="ECO:0007669"/>
    <property type="project" value="TreeGrafter"/>
</dbReference>
<evidence type="ECO:0000256" key="7">
    <source>
        <dbReference type="ARBA" id="ARBA00023136"/>
    </source>
</evidence>
<sequence>MTEIAMKEQTSPSDFKKGLHSGLSIAIGYAPIALTFGLLAKSTGLTLVETVMMSLIVFAGASQYMSLTMLTLGTSIFEIITTTFIVNIRHFLMSAALNEKAEDDSTLLKAVYSFGITDETFSIAAVKEGKITAGYMLGVNLIAYASWVVFSGVGHVIGASIPGVLQDSMSVALYAMFIGLLVPSMKKGVKVVILAATSACLNSIFTVTESLSTGWSIVAATLISAVVVEAVQYIKEGGRKYNEQ</sequence>
<dbReference type="InterPro" id="IPR011606">
    <property type="entry name" value="Brnchd-chn_aa_trnsp_permease"/>
</dbReference>
<dbReference type="Pfam" id="PF03591">
    <property type="entry name" value="AzlC"/>
    <property type="match status" value="1"/>
</dbReference>
<dbReference type="GO" id="GO:0005886">
    <property type="term" value="C:plasma membrane"/>
    <property type="evidence" value="ECO:0007669"/>
    <property type="project" value="UniProtKB-SubCell"/>
</dbReference>
<reference evidence="9 10" key="1">
    <citation type="journal article" date="2014" name="Arch. Microbiol.">
        <title>Bacillus mesophilum sp. nov., strain IITR-54T, a novel 4-chlorobiphenyl dechlorinating bacterium.</title>
        <authorList>
            <person name="Manickam N."/>
            <person name="Singh N.K."/>
            <person name="Bajaj A."/>
            <person name="Kumar R.M."/>
            <person name="Kaur G."/>
            <person name="Kaur N."/>
            <person name="Bala M."/>
            <person name="Kumar A."/>
            <person name="Mayilraj S."/>
        </authorList>
    </citation>
    <scope>NUCLEOTIDE SEQUENCE [LARGE SCALE GENOMIC DNA]</scope>
    <source>
        <strain evidence="9 10">IITR-54</strain>
    </source>
</reference>
<feature type="transmembrane region" description="Helical" evidence="8">
    <location>
        <begin position="189"/>
        <end position="208"/>
    </location>
</feature>
<dbReference type="Proteomes" id="UP000441354">
    <property type="component" value="Unassembled WGS sequence"/>
</dbReference>
<dbReference type="PANTHER" id="PTHR34979">
    <property type="entry name" value="INNER MEMBRANE PROTEIN YGAZ"/>
    <property type="match status" value="1"/>
</dbReference>
<keyword evidence="4" id="KW-1003">Cell membrane</keyword>
<comment type="similarity">
    <text evidence="2">Belongs to the AzlC family.</text>
</comment>
<gene>
    <name evidence="9" type="ORF">F7732_17150</name>
</gene>
<comment type="subcellular location">
    <subcellularLocation>
        <location evidence="1">Cell membrane</location>
        <topology evidence="1">Multi-pass membrane protein</topology>
    </subcellularLocation>
</comment>
<evidence type="ECO:0000256" key="5">
    <source>
        <dbReference type="ARBA" id="ARBA00022692"/>
    </source>
</evidence>
<feature type="transmembrane region" description="Helical" evidence="8">
    <location>
        <begin position="137"/>
        <end position="157"/>
    </location>
</feature>
<comment type="caution">
    <text evidence="9">The sequence shown here is derived from an EMBL/GenBank/DDBJ whole genome shotgun (WGS) entry which is preliminary data.</text>
</comment>
<organism evidence="9 10">
    <name type="scientific">Bacillus mesophilum</name>
    <dbReference type="NCBI Taxonomy" id="1071718"/>
    <lineage>
        <taxon>Bacteria</taxon>
        <taxon>Bacillati</taxon>
        <taxon>Bacillota</taxon>
        <taxon>Bacilli</taxon>
        <taxon>Bacillales</taxon>
        <taxon>Bacillaceae</taxon>
        <taxon>Bacillus</taxon>
    </lineage>
</organism>
<evidence type="ECO:0000313" key="10">
    <source>
        <dbReference type="Proteomes" id="UP000441354"/>
    </source>
</evidence>
<protein>
    <submittedName>
        <fullName evidence="9">AzlC family ABC transporter permease</fullName>
    </submittedName>
</protein>
<feature type="transmembrane region" description="Helical" evidence="8">
    <location>
        <begin position="47"/>
        <end position="66"/>
    </location>
</feature>
<dbReference type="EMBL" id="WBOT01000006">
    <property type="protein sequence ID" value="KAB2330937.1"/>
    <property type="molecule type" value="Genomic_DNA"/>
</dbReference>
<evidence type="ECO:0000256" key="1">
    <source>
        <dbReference type="ARBA" id="ARBA00004651"/>
    </source>
</evidence>
<evidence type="ECO:0000256" key="6">
    <source>
        <dbReference type="ARBA" id="ARBA00022989"/>
    </source>
</evidence>
<feature type="transmembrane region" description="Helical" evidence="8">
    <location>
        <begin position="163"/>
        <end position="182"/>
    </location>
</feature>
<dbReference type="RefSeq" id="WP_151575266.1">
    <property type="nucleotide sequence ID" value="NZ_WBOT01000006.1"/>
</dbReference>